<comment type="caution">
    <text evidence="2">The sequence shown here is derived from an EMBL/GenBank/DDBJ whole genome shotgun (WGS) entry which is preliminary data.</text>
</comment>
<evidence type="ECO:0000313" key="3">
    <source>
        <dbReference type="Proteomes" id="UP000280296"/>
    </source>
</evidence>
<feature type="domain" description="Transketolase N-terminal" evidence="1">
    <location>
        <begin position="14"/>
        <end position="252"/>
    </location>
</feature>
<keyword evidence="3" id="KW-1185">Reference proteome</keyword>
<name>A0A432MJQ0_9BACT</name>
<evidence type="ECO:0000259" key="1">
    <source>
        <dbReference type="Pfam" id="PF00456"/>
    </source>
</evidence>
<reference evidence="2 3" key="2">
    <citation type="submission" date="2019-01" db="EMBL/GenBank/DDBJ databases">
        <title>Tautonia sociabilis, a novel thermotolerant planctomycete of Isosphaeraceae family, isolated from a 4000 m deep subterranean habitat.</title>
        <authorList>
            <person name="Kovaleva O.L."/>
            <person name="Elcheninov A.G."/>
            <person name="Van Heerden E."/>
            <person name="Toshchakov S.V."/>
            <person name="Novikov A."/>
            <person name="Bonch-Osmolovskaya E.A."/>
            <person name="Kublanov I.V."/>
        </authorList>
    </citation>
    <scope>NUCLEOTIDE SEQUENCE [LARGE SCALE GENOMIC DNA]</scope>
    <source>
        <strain evidence="2 3">GM2012</strain>
    </source>
</reference>
<dbReference type="EMBL" id="RYZH01000019">
    <property type="protein sequence ID" value="RUL87632.1"/>
    <property type="molecule type" value="Genomic_DNA"/>
</dbReference>
<dbReference type="PANTHER" id="PTHR47514:SF2">
    <property type="entry name" value="TRANSKETOLASE"/>
    <property type="match status" value="1"/>
</dbReference>
<dbReference type="OrthoDB" id="8732661at2"/>
<dbReference type="AlphaFoldDB" id="A0A432MJQ0"/>
<protein>
    <submittedName>
        <fullName evidence="2">Transketolase</fullName>
    </submittedName>
</protein>
<dbReference type="Pfam" id="PF00456">
    <property type="entry name" value="Transketolase_N"/>
    <property type="match status" value="1"/>
</dbReference>
<gene>
    <name evidence="2" type="ORF">TsocGM_11520</name>
</gene>
<dbReference type="Gene3D" id="3.40.50.970">
    <property type="match status" value="1"/>
</dbReference>
<sequence length="278" mass="30606">MPPTEEELAQLAELARRLRLRTMEMIRRARSSHVGSCFSMAELMAALYGGGILRIDPEDPGNPGRDRFILSKGHACAIYYAMLAERGFFPEDWLERFYSDGGELAGHATHKGVPGVEVSTGSLGHGLPIGCGMALAAKRSGMPYRTIVLLGDGECDEGTIWESALIAAQHRLDNLTVIVDFNKIQSLGHVREVLDLGDLAGKWQRFGWETREVDGHDLGQILDAMRSLPFEPGKPSCLVAHTVKGKGVSFMEDRLLWHYRTPAGEEYEAARIELEASA</sequence>
<dbReference type="Proteomes" id="UP000280296">
    <property type="component" value="Unassembled WGS sequence"/>
</dbReference>
<dbReference type="SUPFAM" id="SSF52518">
    <property type="entry name" value="Thiamin diphosphate-binding fold (THDP-binding)"/>
    <property type="match status" value="1"/>
</dbReference>
<dbReference type="PANTHER" id="PTHR47514">
    <property type="entry name" value="TRANSKETOLASE N-TERMINAL SECTION-RELATED"/>
    <property type="match status" value="1"/>
</dbReference>
<dbReference type="InterPro" id="IPR029061">
    <property type="entry name" value="THDP-binding"/>
</dbReference>
<proteinExistence type="predicted"/>
<reference evidence="2 3" key="1">
    <citation type="submission" date="2018-12" db="EMBL/GenBank/DDBJ databases">
        <authorList>
            <person name="Toschakov S.V."/>
        </authorList>
    </citation>
    <scope>NUCLEOTIDE SEQUENCE [LARGE SCALE GENOMIC DNA]</scope>
    <source>
        <strain evidence="2 3">GM2012</strain>
    </source>
</reference>
<evidence type="ECO:0000313" key="2">
    <source>
        <dbReference type="EMBL" id="RUL87632.1"/>
    </source>
</evidence>
<dbReference type="CDD" id="cd02012">
    <property type="entry name" value="TPP_TK"/>
    <property type="match status" value="1"/>
</dbReference>
<dbReference type="InterPro" id="IPR005474">
    <property type="entry name" value="Transketolase_N"/>
</dbReference>
<organism evidence="2 3">
    <name type="scientific">Tautonia sociabilis</name>
    <dbReference type="NCBI Taxonomy" id="2080755"/>
    <lineage>
        <taxon>Bacteria</taxon>
        <taxon>Pseudomonadati</taxon>
        <taxon>Planctomycetota</taxon>
        <taxon>Planctomycetia</taxon>
        <taxon>Isosphaerales</taxon>
        <taxon>Isosphaeraceae</taxon>
        <taxon>Tautonia</taxon>
    </lineage>
</organism>
<dbReference type="RefSeq" id="WP_126725520.1">
    <property type="nucleotide sequence ID" value="NZ_RYZH01000019.1"/>
</dbReference>
<accession>A0A432MJQ0</accession>